<evidence type="ECO:0000313" key="3">
    <source>
        <dbReference type="Proteomes" id="UP000230078"/>
    </source>
</evidence>
<evidence type="ECO:0000256" key="1">
    <source>
        <dbReference type="SAM" id="Phobius"/>
    </source>
</evidence>
<dbReference type="EMBL" id="PFPI01000063">
    <property type="protein sequence ID" value="PIZ92260.1"/>
    <property type="molecule type" value="Genomic_DNA"/>
</dbReference>
<name>A0A2M7V1Q8_9BACT</name>
<feature type="transmembrane region" description="Helical" evidence="1">
    <location>
        <begin position="21"/>
        <end position="42"/>
    </location>
</feature>
<keyword evidence="1" id="KW-1133">Transmembrane helix</keyword>
<keyword evidence="1" id="KW-0472">Membrane</keyword>
<sequence length="157" mass="17686">MVQKQKNSDTIIEEMEGLCKWVGSIFWLTFMYVSVIFFYRFIGGKNVLELIAENIEDLLEAIGTCRPSPASEGPTVVKILLSDGRCIVGSYYVGGPKFQKPDGETVLPVFLYDYLSWFLPLAIRLLIEGTPFVTKTDADDLTCVLEWTIGSQEPKEM</sequence>
<comment type="caution">
    <text evidence="2">The sequence shown here is derived from an EMBL/GenBank/DDBJ whole genome shotgun (WGS) entry which is preliminary data.</text>
</comment>
<accession>A0A2M7V1Q8</accession>
<dbReference type="AlphaFoldDB" id="A0A2M7V1Q8"/>
<protein>
    <submittedName>
        <fullName evidence="2">Uncharacterized protein</fullName>
    </submittedName>
</protein>
<keyword evidence="1" id="KW-0812">Transmembrane</keyword>
<gene>
    <name evidence="2" type="ORF">COX83_04620</name>
</gene>
<proteinExistence type="predicted"/>
<dbReference type="Proteomes" id="UP000230078">
    <property type="component" value="Unassembled WGS sequence"/>
</dbReference>
<organism evidence="2 3">
    <name type="scientific">Candidatus Magasanikbacteria bacterium CG_4_10_14_0_2_um_filter_41_31</name>
    <dbReference type="NCBI Taxonomy" id="1974639"/>
    <lineage>
        <taxon>Bacteria</taxon>
        <taxon>Candidatus Magasanikiibacteriota</taxon>
    </lineage>
</organism>
<reference evidence="3" key="1">
    <citation type="submission" date="2017-09" db="EMBL/GenBank/DDBJ databases">
        <title>Depth-based differentiation of microbial function through sediment-hosted aquifers and enrichment of novel symbionts in the deep terrestrial subsurface.</title>
        <authorList>
            <person name="Probst A.J."/>
            <person name="Ladd B."/>
            <person name="Jarett J.K."/>
            <person name="Geller-Mcgrath D.E."/>
            <person name="Sieber C.M.K."/>
            <person name="Emerson J.B."/>
            <person name="Anantharaman K."/>
            <person name="Thomas B.C."/>
            <person name="Malmstrom R."/>
            <person name="Stieglmeier M."/>
            <person name="Klingl A."/>
            <person name="Woyke T."/>
            <person name="Ryan C.M."/>
            <person name="Banfield J.F."/>
        </authorList>
    </citation>
    <scope>NUCLEOTIDE SEQUENCE [LARGE SCALE GENOMIC DNA]</scope>
</reference>
<evidence type="ECO:0000313" key="2">
    <source>
        <dbReference type="EMBL" id="PIZ92260.1"/>
    </source>
</evidence>